<organism evidence="2">
    <name type="scientific">Serratia fonticola</name>
    <dbReference type="NCBI Taxonomy" id="47917"/>
    <lineage>
        <taxon>Bacteria</taxon>
        <taxon>Pseudomonadati</taxon>
        <taxon>Pseudomonadota</taxon>
        <taxon>Gammaproteobacteria</taxon>
        <taxon>Enterobacterales</taxon>
        <taxon>Yersiniaceae</taxon>
        <taxon>Serratia</taxon>
    </lineage>
</organism>
<accession>A0A4U9WEA4</accession>
<name>A0A4U9WEA4_SERFO</name>
<evidence type="ECO:0000313" key="2">
    <source>
        <dbReference type="EMBL" id="VTR57541.1"/>
    </source>
</evidence>
<proteinExistence type="predicted"/>
<gene>
    <name evidence="2" type="ORF">NCTC12965_07406</name>
</gene>
<keyword evidence="1" id="KW-0812">Transmembrane</keyword>
<feature type="transmembrane region" description="Helical" evidence="1">
    <location>
        <begin position="82"/>
        <end position="100"/>
    </location>
</feature>
<feature type="transmembrane region" description="Helical" evidence="1">
    <location>
        <begin position="40"/>
        <end position="62"/>
    </location>
</feature>
<sequence length="145" mass="15686">MKLSSQPVLAVTNTRNTPHFDQGQERIPCWKLHASVMPSAIRGALAGLIGGTILGGLINVGWGYPGRHVDWCRVCVCLSWRGFLLIGAGIAVGMAANALGEKARDACIEAGASSMSPSGTIYHRLGQCFYQWQGCCRSYPEHRRL</sequence>
<reference evidence="2" key="1">
    <citation type="submission" date="2019-05" db="EMBL/GenBank/DDBJ databases">
        <authorList>
            <consortium name="Pathogen Informatics"/>
        </authorList>
    </citation>
    <scope>NUCLEOTIDE SEQUENCE [LARGE SCALE GENOMIC DNA]</scope>
    <source>
        <strain evidence="2">NCTC12965</strain>
    </source>
</reference>
<keyword evidence="1" id="KW-0472">Membrane</keyword>
<keyword evidence="1" id="KW-1133">Transmembrane helix</keyword>
<dbReference type="EMBL" id="CABEEZ010000144">
    <property type="protein sequence ID" value="VTR57541.1"/>
    <property type="molecule type" value="Genomic_DNA"/>
</dbReference>
<dbReference type="AlphaFoldDB" id="A0A4U9WEA4"/>
<protein>
    <submittedName>
        <fullName evidence="2">Uncharacterized protein</fullName>
    </submittedName>
</protein>
<evidence type="ECO:0000256" key="1">
    <source>
        <dbReference type="SAM" id="Phobius"/>
    </source>
</evidence>